<organism evidence="1">
    <name type="scientific">Arundo donax</name>
    <name type="common">Giant reed</name>
    <name type="synonym">Donax arundinaceus</name>
    <dbReference type="NCBI Taxonomy" id="35708"/>
    <lineage>
        <taxon>Eukaryota</taxon>
        <taxon>Viridiplantae</taxon>
        <taxon>Streptophyta</taxon>
        <taxon>Embryophyta</taxon>
        <taxon>Tracheophyta</taxon>
        <taxon>Spermatophyta</taxon>
        <taxon>Magnoliopsida</taxon>
        <taxon>Liliopsida</taxon>
        <taxon>Poales</taxon>
        <taxon>Poaceae</taxon>
        <taxon>PACMAD clade</taxon>
        <taxon>Arundinoideae</taxon>
        <taxon>Arundineae</taxon>
        <taxon>Arundo</taxon>
    </lineage>
</organism>
<dbReference type="EMBL" id="GBRH01243617">
    <property type="protein sequence ID" value="JAD54278.1"/>
    <property type="molecule type" value="Transcribed_RNA"/>
</dbReference>
<name>A0A0A9AWM1_ARUDO</name>
<protein>
    <submittedName>
        <fullName evidence="1">Uncharacterized protein</fullName>
    </submittedName>
</protein>
<reference evidence="1" key="2">
    <citation type="journal article" date="2015" name="Data Brief">
        <title>Shoot transcriptome of the giant reed, Arundo donax.</title>
        <authorList>
            <person name="Barrero R.A."/>
            <person name="Guerrero F.D."/>
            <person name="Moolhuijzen P."/>
            <person name="Goolsby J.A."/>
            <person name="Tidwell J."/>
            <person name="Bellgard S.E."/>
            <person name="Bellgard M.I."/>
        </authorList>
    </citation>
    <scope>NUCLEOTIDE SEQUENCE</scope>
    <source>
        <tissue evidence="1">Shoot tissue taken approximately 20 cm above the soil surface</tissue>
    </source>
</reference>
<reference evidence="1" key="1">
    <citation type="submission" date="2014-09" db="EMBL/GenBank/DDBJ databases">
        <authorList>
            <person name="Magalhaes I.L.F."/>
            <person name="Oliveira U."/>
            <person name="Santos F.R."/>
            <person name="Vidigal T.H.D.A."/>
            <person name="Brescovit A.D."/>
            <person name="Santos A.J."/>
        </authorList>
    </citation>
    <scope>NUCLEOTIDE SEQUENCE</scope>
    <source>
        <tissue evidence="1">Shoot tissue taken approximately 20 cm above the soil surface</tissue>
    </source>
</reference>
<evidence type="ECO:0000313" key="1">
    <source>
        <dbReference type="EMBL" id="JAD54278.1"/>
    </source>
</evidence>
<dbReference type="AlphaFoldDB" id="A0A0A9AWM1"/>
<sequence>MTIFYRSKCMLTCMTGILYSETPIITYDSGKFVATSLMWKYNKVDKQDDSLPHW</sequence>
<accession>A0A0A9AWM1</accession>
<proteinExistence type="predicted"/>